<organism evidence="5 7">
    <name type="scientific">Paracoccus sanguinis</name>
    <dbReference type="NCBI Taxonomy" id="1545044"/>
    <lineage>
        <taxon>Bacteria</taxon>
        <taxon>Pseudomonadati</taxon>
        <taxon>Pseudomonadota</taxon>
        <taxon>Alphaproteobacteria</taxon>
        <taxon>Rhodobacterales</taxon>
        <taxon>Paracoccaceae</taxon>
        <taxon>Paracoccus</taxon>
    </lineage>
</organism>
<keyword evidence="8" id="KW-1185">Reference proteome</keyword>
<proteinExistence type="predicted"/>
<evidence type="ECO:0000313" key="6">
    <source>
        <dbReference type="EMBL" id="SDW86699.1"/>
    </source>
</evidence>
<keyword evidence="2 4" id="KW-0732">Signal</keyword>
<dbReference type="PANTHER" id="PTHR33376">
    <property type="match status" value="1"/>
</dbReference>
<protein>
    <submittedName>
        <fullName evidence="5">C4-dicarboxylate ABC transporter substrate-binding protein</fullName>
    </submittedName>
    <submittedName>
        <fullName evidence="6">TRAP-type C4-dicarboxylate transport system, substrate-binding protein</fullName>
    </submittedName>
</protein>
<accession>A0A099FWC0</accession>
<dbReference type="InterPro" id="IPR038404">
    <property type="entry name" value="TRAP_DctP_sf"/>
</dbReference>
<dbReference type="STRING" id="1545044.SAMN05444276_102346"/>
<dbReference type="NCBIfam" id="NF037995">
    <property type="entry name" value="TRAP_S1"/>
    <property type="match status" value="1"/>
</dbReference>
<gene>
    <name evidence="5" type="ORF">IX56_11485</name>
    <name evidence="6" type="ORF">SAMN05444276_102346</name>
</gene>
<dbReference type="Pfam" id="PF03480">
    <property type="entry name" value="DctP"/>
    <property type="match status" value="1"/>
</dbReference>
<dbReference type="RefSeq" id="WP_036710383.1">
    <property type="nucleotide sequence ID" value="NZ_CP051542.1"/>
</dbReference>
<reference evidence="5 7" key="2">
    <citation type="submission" date="2014-10" db="EMBL/GenBank/DDBJ databases">
        <title>Paracoccus sanguinis sp. nov., isolated from clinical specimens of New York State patients.</title>
        <authorList>
            <person name="Mingle L.A."/>
            <person name="Cole J.A."/>
            <person name="Lapierre P."/>
            <person name="Musser K.A."/>
        </authorList>
    </citation>
    <scope>NUCLEOTIDE SEQUENCE [LARGE SCALE GENOMIC DNA]</scope>
    <source>
        <strain evidence="5 7">5503</strain>
    </source>
</reference>
<evidence type="ECO:0000256" key="2">
    <source>
        <dbReference type="ARBA" id="ARBA00022729"/>
    </source>
</evidence>
<dbReference type="Proteomes" id="UP000182944">
    <property type="component" value="Unassembled WGS sequence"/>
</dbReference>
<dbReference type="OrthoDB" id="9783941at2"/>
<comment type="subcellular location">
    <subcellularLocation>
        <location evidence="1">Periplasm</location>
    </subcellularLocation>
</comment>
<dbReference type="PANTHER" id="PTHR33376:SF4">
    <property type="entry name" value="SIALIC ACID-BINDING PERIPLASMIC PROTEIN SIAP"/>
    <property type="match status" value="1"/>
</dbReference>
<evidence type="ECO:0000256" key="1">
    <source>
        <dbReference type="ARBA" id="ARBA00004418"/>
    </source>
</evidence>
<feature type="chain" id="PRO_5010409449" evidence="4">
    <location>
        <begin position="22"/>
        <end position="326"/>
    </location>
</feature>
<evidence type="ECO:0000313" key="7">
    <source>
        <dbReference type="Proteomes" id="UP000029858"/>
    </source>
</evidence>
<evidence type="ECO:0000256" key="3">
    <source>
        <dbReference type="ARBA" id="ARBA00022764"/>
    </source>
</evidence>
<dbReference type="Gene3D" id="3.40.190.170">
    <property type="entry name" value="Bacterial extracellular solute-binding protein, family 7"/>
    <property type="match status" value="1"/>
</dbReference>
<dbReference type="CDD" id="cd13602">
    <property type="entry name" value="PBP2_TRAP_BpDctp6_7"/>
    <property type="match status" value="1"/>
</dbReference>
<evidence type="ECO:0000313" key="8">
    <source>
        <dbReference type="Proteomes" id="UP000182944"/>
    </source>
</evidence>
<dbReference type="GO" id="GO:0042597">
    <property type="term" value="C:periplasmic space"/>
    <property type="evidence" value="ECO:0007669"/>
    <property type="project" value="UniProtKB-SubCell"/>
</dbReference>
<sequence>MLHRLFATVIPGALIGATLVAAPLAAETWQMSAHDPDGNFHTENIRQFAADVGEKSGGALTLDVKSNAVLLSRTDLKRGVQRNVVPIGEVLISALANEDPIYAADSVPLLATTFEDAKKLWDASKPVYEKKLAGEGLKILWAEPWPPQGIYMKTPIESAADLKGVKFRAYNPTTARFAELMGAVPATVASAEIGQAFSTGVISGMLTSPITGVDSQAWDFVKHYYDLRAFIPKNMVLVNQAAFDALPPESQKALTDAAAAAETRGWAMAEEANAKATETLKTNGMEIHEPPAALVTDLSSVGKTMADEWVASGGEGVAEIMRAYRP</sequence>
<dbReference type="EMBL" id="JRKQ01000061">
    <property type="protein sequence ID" value="KGJ21869.1"/>
    <property type="molecule type" value="Genomic_DNA"/>
</dbReference>
<keyword evidence="3" id="KW-0574">Periplasm</keyword>
<reference evidence="5 7" key="1">
    <citation type="submission" date="2014-09" db="EMBL/GenBank/DDBJ databases">
        <authorList>
            <person name="McGinnis J.M."/>
            <person name="Wolfgang W.J."/>
        </authorList>
    </citation>
    <scope>NUCLEOTIDE SEQUENCE [LARGE SCALE GENOMIC DNA]</scope>
    <source>
        <strain evidence="5 7">5503</strain>
    </source>
</reference>
<evidence type="ECO:0000256" key="4">
    <source>
        <dbReference type="SAM" id="SignalP"/>
    </source>
</evidence>
<dbReference type="AlphaFoldDB" id="A0A099FWC0"/>
<reference evidence="6" key="3">
    <citation type="submission" date="2016-10" db="EMBL/GenBank/DDBJ databases">
        <authorList>
            <person name="de Groot N.N."/>
        </authorList>
    </citation>
    <scope>NUCLEOTIDE SEQUENCE [LARGE SCALE GENOMIC DNA]</scope>
    <source>
        <strain evidence="6">DSM 29303</strain>
    </source>
</reference>
<dbReference type="GO" id="GO:0055085">
    <property type="term" value="P:transmembrane transport"/>
    <property type="evidence" value="ECO:0007669"/>
    <property type="project" value="InterPro"/>
</dbReference>
<feature type="signal peptide" evidence="4">
    <location>
        <begin position="1"/>
        <end position="21"/>
    </location>
</feature>
<evidence type="ECO:0000313" key="5">
    <source>
        <dbReference type="EMBL" id="KGJ21869.1"/>
    </source>
</evidence>
<name>A0A099FWC0_9RHOB</name>
<reference evidence="8" key="4">
    <citation type="submission" date="2016-10" db="EMBL/GenBank/DDBJ databases">
        <authorList>
            <person name="Varghese N."/>
            <person name="Submissions S."/>
        </authorList>
    </citation>
    <scope>NUCLEOTIDE SEQUENCE [LARGE SCALE GENOMIC DNA]</scope>
    <source>
        <strain evidence="8">DSM 29303</strain>
    </source>
</reference>
<dbReference type="Proteomes" id="UP000029858">
    <property type="component" value="Unassembled WGS sequence"/>
</dbReference>
<dbReference type="InterPro" id="IPR018389">
    <property type="entry name" value="DctP_fam"/>
</dbReference>
<accession>A0A099GGG3</accession>
<dbReference type="EMBL" id="FNNA01000002">
    <property type="protein sequence ID" value="SDW86699.1"/>
    <property type="molecule type" value="Genomic_DNA"/>
</dbReference>